<sequence length="163" mass="18584">MVDAVGTITKIVEVGLKIKRAADMVKQNKDVCKQIKDRAEILSITLSQHQNNAELMNNFAVRAALEALDQTLGEALNLVMECQQKTNCVCLFCTAGNLSQKLIRMEQRISYKNMDAMFAIMSFLLPREFNQGSSQKVWFIENSYNSCIILVFQRDQLLIRMEI</sequence>
<reference evidence="2" key="1">
    <citation type="submission" date="2020-07" db="EMBL/GenBank/DDBJ databases">
        <title>Genome sequence and genetic diversity analysis of an under-domesticated orphan crop, white fonio (Digitaria exilis).</title>
        <authorList>
            <person name="Bennetzen J.L."/>
            <person name="Chen S."/>
            <person name="Ma X."/>
            <person name="Wang X."/>
            <person name="Yssel A.E.J."/>
            <person name="Chaluvadi S.R."/>
            <person name="Johnson M."/>
            <person name="Gangashetty P."/>
            <person name="Hamidou F."/>
            <person name="Sanogo M.D."/>
            <person name="Zwaenepoel A."/>
            <person name="Wallace J."/>
            <person name="Van De Peer Y."/>
            <person name="Van Deynze A."/>
        </authorList>
    </citation>
    <scope>NUCLEOTIDE SEQUENCE</scope>
    <source>
        <tissue evidence="2">Leaves</tissue>
    </source>
</reference>
<name>A0A835AA22_9POAL</name>
<dbReference type="Gene3D" id="1.20.930.20">
    <property type="entry name" value="Adaptor protein Cbl, N-terminal domain"/>
    <property type="match status" value="1"/>
</dbReference>
<comment type="caution">
    <text evidence="2">The sequence shown here is derived from an EMBL/GenBank/DDBJ whole genome shotgun (WGS) entry which is preliminary data.</text>
</comment>
<dbReference type="InterPro" id="IPR059179">
    <property type="entry name" value="MLKL-like_MCAfunc"/>
</dbReference>
<dbReference type="Pfam" id="PF22215">
    <property type="entry name" value="MLKL_N"/>
    <property type="match status" value="1"/>
</dbReference>
<dbReference type="InterPro" id="IPR054000">
    <property type="entry name" value="MLKL_N"/>
</dbReference>
<protein>
    <recommendedName>
        <fullName evidence="1">Mixed lineage kinase domain-containing protein</fullName>
    </recommendedName>
</protein>
<organism evidence="2 3">
    <name type="scientific">Digitaria exilis</name>
    <dbReference type="NCBI Taxonomy" id="1010633"/>
    <lineage>
        <taxon>Eukaryota</taxon>
        <taxon>Viridiplantae</taxon>
        <taxon>Streptophyta</taxon>
        <taxon>Embryophyta</taxon>
        <taxon>Tracheophyta</taxon>
        <taxon>Spermatophyta</taxon>
        <taxon>Magnoliopsida</taxon>
        <taxon>Liliopsida</taxon>
        <taxon>Poales</taxon>
        <taxon>Poaceae</taxon>
        <taxon>PACMAD clade</taxon>
        <taxon>Panicoideae</taxon>
        <taxon>Panicodae</taxon>
        <taxon>Paniceae</taxon>
        <taxon>Anthephorinae</taxon>
        <taxon>Digitaria</taxon>
    </lineage>
</organism>
<proteinExistence type="predicted"/>
<dbReference type="GO" id="GO:0007166">
    <property type="term" value="P:cell surface receptor signaling pathway"/>
    <property type="evidence" value="ECO:0007669"/>
    <property type="project" value="InterPro"/>
</dbReference>
<gene>
    <name evidence="2" type="ORF">HU200_058199</name>
</gene>
<dbReference type="Proteomes" id="UP000636709">
    <property type="component" value="Unassembled WGS sequence"/>
</dbReference>
<evidence type="ECO:0000259" key="1">
    <source>
        <dbReference type="Pfam" id="PF22215"/>
    </source>
</evidence>
<dbReference type="CDD" id="cd21037">
    <property type="entry name" value="MLKL_NTD"/>
    <property type="match status" value="1"/>
</dbReference>
<keyword evidence="3" id="KW-1185">Reference proteome</keyword>
<feature type="domain" description="Mixed lineage kinase" evidence="1">
    <location>
        <begin position="9"/>
        <end position="109"/>
    </location>
</feature>
<evidence type="ECO:0000313" key="3">
    <source>
        <dbReference type="Proteomes" id="UP000636709"/>
    </source>
</evidence>
<evidence type="ECO:0000313" key="2">
    <source>
        <dbReference type="EMBL" id="KAF8659739.1"/>
    </source>
</evidence>
<dbReference type="PANTHER" id="PTHR35832:SF9">
    <property type="entry name" value="OS12G0276800 PROTEIN"/>
    <property type="match status" value="1"/>
</dbReference>
<dbReference type="EMBL" id="JACEFO010002453">
    <property type="protein sequence ID" value="KAF8659739.1"/>
    <property type="molecule type" value="Genomic_DNA"/>
</dbReference>
<dbReference type="PANTHER" id="PTHR35832">
    <property type="entry name" value="OS12G0248400 PROTEIN-RELATED"/>
    <property type="match status" value="1"/>
</dbReference>
<dbReference type="AlphaFoldDB" id="A0A835AA22"/>
<dbReference type="OrthoDB" id="627753at2759"/>
<accession>A0A835AA22</accession>
<dbReference type="InterPro" id="IPR036537">
    <property type="entry name" value="Adaptor_Cbl_N_dom_sf"/>
</dbReference>